<protein>
    <recommendedName>
        <fullName evidence="3">isochorismate synthase</fullName>
        <ecNumber evidence="3">5.4.4.2</ecNumber>
    </recommendedName>
    <alternativeName>
        <fullName evidence="5">Isochorismate mutase</fullName>
    </alternativeName>
</protein>
<evidence type="ECO:0000256" key="4">
    <source>
        <dbReference type="ARBA" id="ARBA00023235"/>
    </source>
</evidence>
<evidence type="ECO:0000256" key="1">
    <source>
        <dbReference type="ARBA" id="ARBA00000799"/>
    </source>
</evidence>
<accession>A0ABU7MBX5</accession>
<feature type="region of interest" description="Disordered" evidence="6">
    <location>
        <begin position="190"/>
        <end position="215"/>
    </location>
</feature>
<name>A0ABU7MBX5_9ACTN</name>
<dbReference type="GO" id="GO:0008909">
    <property type="term" value="F:isochorismate synthase activity"/>
    <property type="evidence" value="ECO:0007669"/>
    <property type="project" value="UniProtKB-EC"/>
</dbReference>
<evidence type="ECO:0000313" key="8">
    <source>
        <dbReference type="EMBL" id="MEE3850343.1"/>
    </source>
</evidence>
<comment type="catalytic activity">
    <reaction evidence="1">
        <text>chorismate = isochorismate</text>
        <dbReference type="Rhea" id="RHEA:18985"/>
        <dbReference type="ChEBI" id="CHEBI:29748"/>
        <dbReference type="ChEBI" id="CHEBI:29780"/>
        <dbReference type="EC" id="5.4.4.2"/>
    </reaction>
</comment>
<dbReference type="Proteomes" id="UP001347146">
    <property type="component" value="Unassembled WGS sequence"/>
</dbReference>
<comment type="similarity">
    <text evidence="2">Belongs to the isochorismate synthase family.</text>
</comment>
<dbReference type="PANTHER" id="PTHR42839:SF2">
    <property type="entry name" value="ISOCHORISMATE SYNTHASE ENTC"/>
    <property type="match status" value="1"/>
</dbReference>
<comment type="caution">
    <text evidence="8">The sequence shown here is derived from an EMBL/GenBank/DDBJ whole genome shotgun (WGS) entry which is preliminary data.</text>
</comment>
<dbReference type="InterPro" id="IPR005801">
    <property type="entry name" value="ADC_synthase"/>
</dbReference>
<keyword evidence="9" id="KW-1185">Reference proteome</keyword>
<dbReference type="NCBIfam" id="TIGR00543">
    <property type="entry name" value="isochor_syn"/>
    <property type="match status" value="1"/>
</dbReference>
<dbReference type="EMBL" id="JAZDUF010000002">
    <property type="protein sequence ID" value="MEE3850343.1"/>
    <property type="molecule type" value="Genomic_DNA"/>
</dbReference>
<sequence>MPTTPVPTNATTFLHSRPDHHLVAEGTTGQFTDPSAAVEALRSRTAHAVVGALPFDLREPAALMAPRSLRHHDGPWRGASGAEVPAAGITSEIPASDEHHRRVAHAIAALADPTNPLDKVVLARALRLCTESALTPWQLAARLGQGDGTGNLFVTDLSAAGARFAGHHLVGASPEVLLRKQGSTVTCHPLAGSAPRSPDPTTDSARARGLAGSTKDRHEHRIVVEGLRTALEPLCGTVEVADEPSMVSTPTMWHLGTPIRGTVADPGITALELAVAVHPTAAVCGTPTGAARDLILATEGSRGFYAGAVGWSDAAGNGEWMVSIRCAELADDGRTATAWAGGGVVAQSRPDDELHETTAKFRTILAAFGIDDYATIDRAPTGVQSA</sequence>
<dbReference type="SUPFAM" id="SSF56322">
    <property type="entry name" value="ADC synthase"/>
    <property type="match status" value="1"/>
</dbReference>
<evidence type="ECO:0000259" key="7">
    <source>
        <dbReference type="Pfam" id="PF00425"/>
    </source>
</evidence>
<dbReference type="Gene3D" id="3.60.120.10">
    <property type="entry name" value="Anthranilate synthase"/>
    <property type="match status" value="1"/>
</dbReference>
<keyword evidence="4 8" id="KW-0413">Isomerase</keyword>
<dbReference type="RefSeq" id="WP_330432004.1">
    <property type="nucleotide sequence ID" value="NZ_JAZDUF010000002.1"/>
</dbReference>
<feature type="domain" description="Chorismate-utilising enzyme C-terminal" evidence="7">
    <location>
        <begin position="97"/>
        <end position="360"/>
    </location>
</feature>
<evidence type="ECO:0000256" key="5">
    <source>
        <dbReference type="ARBA" id="ARBA00041564"/>
    </source>
</evidence>
<dbReference type="Pfam" id="PF00425">
    <property type="entry name" value="Chorismate_bind"/>
    <property type="match status" value="1"/>
</dbReference>
<dbReference type="PANTHER" id="PTHR42839">
    <property type="entry name" value="ISOCHORISMATE SYNTHASE ENTC"/>
    <property type="match status" value="1"/>
</dbReference>
<evidence type="ECO:0000256" key="2">
    <source>
        <dbReference type="ARBA" id="ARBA00005297"/>
    </source>
</evidence>
<proteinExistence type="inferred from homology"/>
<reference evidence="8 9" key="1">
    <citation type="submission" date="2024-01" db="EMBL/GenBank/DDBJ databases">
        <title>Draft genome sequence of Gordonia sp. LSe1-13.</title>
        <authorList>
            <person name="Suphannarot A."/>
            <person name="Mingma R."/>
        </authorList>
    </citation>
    <scope>NUCLEOTIDE SEQUENCE [LARGE SCALE GENOMIC DNA]</scope>
    <source>
        <strain evidence="8 9">LSe1-13</strain>
    </source>
</reference>
<dbReference type="InterPro" id="IPR015890">
    <property type="entry name" value="Chorismate_C"/>
</dbReference>
<dbReference type="EC" id="5.4.4.2" evidence="3"/>
<organism evidence="8 9">
    <name type="scientific">Gordonia sesuvii</name>
    <dbReference type="NCBI Taxonomy" id="3116777"/>
    <lineage>
        <taxon>Bacteria</taxon>
        <taxon>Bacillati</taxon>
        <taxon>Actinomycetota</taxon>
        <taxon>Actinomycetes</taxon>
        <taxon>Mycobacteriales</taxon>
        <taxon>Gordoniaceae</taxon>
        <taxon>Gordonia</taxon>
    </lineage>
</organism>
<gene>
    <name evidence="8" type="ORF">VZC37_08355</name>
</gene>
<evidence type="ECO:0000256" key="6">
    <source>
        <dbReference type="SAM" id="MobiDB-lite"/>
    </source>
</evidence>
<evidence type="ECO:0000256" key="3">
    <source>
        <dbReference type="ARBA" id="ARBA00012824"/>
    </source>
</evidence>
<dbReference type="InterPro" id="IPR004561">
    <property type="entry name" value="IsoChor_synthase"/>
</dbReference>
<evidence type="ECO:0000313" key="9">
    <source>
        <dbReference type="Proteomes" id="UP001347146"/>
    </source>
</evidence>